<feature type="compositionally biased region" description="Polar residues" evidence="1">
    <location>
        <begin position="148"/>
        <end position="159"/>
    </location>
</feature>
<evidence type="ECO:0000313" key="3">
    <source>
        <dbReference type="Proteomes" id="UP001497497"/>
    </source>
</evidence>
<sequence length="168" mass="18383">NLTVHDVDDVIEVVIHATAKDVEDDLPLSPPPVYDDVFRGGDEDQVAVISPKGHVCFVDHNLLPPSVCCHGAREDCVRPGGHSPRLCHVTATKDHAGDNCHSVCPSPIRSPRLARLKESDDDRSRPGSSRSLRLCHVKATEDRGVDNCHTSVPRNSGRSSRPRHVKEN</sequence>
<evidence type="ECO:0000256" key="1">
    <source>
        <dbReference type="SAM" id="MobiDB-lite"/>
    </source>
</evidence>
<feature type="non-terminal residue" evidence="2">
    <location>
        <position position="1"/>
    </location>
</feature>
<accession>A0AAV2I2U0</accession>
<gene>
    <name evidence="2" type="ORF">GSLYS_00013932001</name>
</gene>
<keyword evidence="3" id="KW-1185">Reference proteome</keyword>
<evidence type="ECO:0000313" key="2">
    <source>
        <dbReference type="EMBL" id="CAL1540262.1"/>
    </source>
</evidence>
<protein>
    <submittedName>
        <fullName evidence="2">Uncharacterized protein</fullName>
    </submittedName>
</protein>
<reference evidence="2 3" key="1">
    <citation type="submission" date="2024-04" db="EMBL/GenBank/DDBJ databases">
        <authorList>
            <consortium name="Genoscope - CEA"/>
            <person name="William W."/>
        </authorList>
    </citation>
    <scope>NUCLEOTIDE SEQUENCE [LARGE SCALE GENOMIC DNA]</scope>
</reference>
<organism evidence="2 3">
    <name type="scientific">Lymnaea stagnalis</name>
    <name type="common">Great pond snail</name>
    <name type="synonym">Helix stagnalis</name>
    <dbReference type="NCBI Taxonomy" id="6523"/>
    <lineage>
        <taxon>Eukaryota</taxon>
        <taxon>Metazoa</taxon>
        <taxon>Spiralia</taxon>
        <taxon>Lophotrochozoa</taxon>
        <taxon>Mollusca</taxon>
        <taxon>Gastropoda</taxon>
        <taxon>Heterobranchia</taxon>
        <taxon>Euthyneura</taxon>
        <taxon>Panpulmonata</taxon>
        <taxon>Hygrophila</taxon>
        <taxon>Lymnaeoidea</taxon>
        <taxon>Lymnaeidae</taxon>
        <taxon>Lymnaea</taxon>
    </lineage>
</organism>
<dbReference type="Proteomes" id="UP001497497">
    <property type="component" value="Unassembled WGS sequence"/>
</dbReference>
<dbReference type="EMBL" id="CAXITT010000376">
    <property type="protein sequence ID" value="CAL1540262.1"/>
    <property type="molecule type" value="Genomic_DNA"/>
</dbReference>
<proteinExistence type="predicted"/>
<feature type="non-terminal residue" evidence="2">
    <location>
        <position position="168"/>
    </location>
</feature>
<dbReference type="AlphaFoldDB" id="A0AAV2I2U0"/>
<feature type="region of interest" description="Disordered" evidence="1">
    <location>
        <begin position="113"/>
        <end position="168"/>
    </location>
</feature>
<name>A0AAV2I2U0_LYMST</name>
<feature type="compositionally biased region" description="Basic and acidic residues" evidence="1">
    <location>
        <begin position="115"/>
        <end position="125"/>
    </location>
</feature>
<comment type="caution">
    <text evidence="2">The sequence shown here is derived from an EMBL/GenBank/DDBJ whole genome shotgun (WGS) entry which is preliminary data.</text>
</comment>